<gene>
    <name evidence="2" type="ORF">CINCED_3A003808</name>
</gene>
<evidence type="ECO:0000313" key="3">
    <source>
        <dbReference type="Proteomes" id="UP000325440"/>
    </source>
</evidence>
<dbReference type="EMBL" id="CABPRJ010000498">
    <property type="protein sequence ID" value="VVC29753.1"/>
    <property type="molecule type" value="Genomic_DNA"/>
</dbReference>
<keyword evidence="3" id="KW-1185">Reference proteome</keyword>
<sequence>MAASDYKKSTVQQIKDAPLEELRKDARVWMAYERGWCDFMQAYVGAQLMQSNAEVELCDYVNYHTRRTRQLAAAGNGTDADEMERERDRRQRAGRPVATVSAARRRCVDKTGAAVEPEDDRAAEQERGRRRRAHSPDDDDRDAAVSAVQESMGRITLADWPASGTSDEDGRFRSV</sequence>
<reference evidence="2 3" key="1">
    <citation type="submission" date="2019-08" db="EMBL/GenBank/DDBJ databases">
        <authorList>
            <person name="Alioto T."/>
            <person name="Alioto T."/>
            <person name="Gomez Garrido J."/>
        </authorList>
    </citation>
    <scope>NUCLEOTIDE SEQUENCE [LARGE SCALE GENOMIC DNA]</scope>
</reference>
<accession>A0A5E4MBX2</accession>
<evidence type="ECO:0000313" key="2">
    <source>
        <dbReference type="EMBL" id="VVC29753.1"/>
    </source>
</evidence>
<protein>
    <submittedName>
        <fullName evidence="2">Uncharacterized protein</fullName>
    </submittedName>
</protein>
<dbReference type="Proteomes" id="UP000325440">
    <property type="component" value="Unassembled WGS sequence"/>
</dbReference>
<proteinExistence type="predicted"/>
<dbReference type="AlphaFoldDB" id="A0A5E4MBX2"/>
<name>A0A5E4MBX2_9HEMI</name>
<feature type="region of interest" description="Disordered" evidence="1">
    <location>
        <begin position="72"/>
        <end position="175"/>
    </location>
</feature>
<evidence type="ECO:0000256" key="1">
    <source>
        <dbReference type="SAM" id="MobiDB-lite"/>
    </source>
</evidence>
<organism evidence="2 3">
    <name type="scientific">Cinara cedri</name>
    <dbReference type="NCBI Taxonomy" id="506608"/>
    <lineage>
        <taxon>Eukaryota</taxon>
        <taxon>Metazoa</taxon>
        <taxon>Ecdysozoa</taxon>
        <taxon>Arthropoda</taxon>
        <taxon>Hexapoda</taxon>
        <taxon>Insecta</taxon>
        <taxon>Pterygota</taxon>
        <taxon>Neoptera</taxon>
        <taxon>Paraneoptera</taxon>
        <taxon>Hemiptera</taxon>
        <taxon>Sternorrhyncha</taxon>
        <taxon>Aphidomorpha</taxon>
        <taxon>Aphidoidea</taxon>
        <taxon>Aphididae</taxon>
        <taxon>Lachninae</taxon>
        <taxon>Cinara</taxon>
    </lineage>
</organism>
<dbReference type="OrthoDB" id="6592899at2759"/>